<name>A0A5C3Q0Q6_9AGAR</name>
<evidence type="ECO:0000313" key="2">
    <source>
        <dbReference type="EMBL" id="TFK95156.1"/>
    </source>
</evidence>
<dbReference type="OrthoDB" id="107110at2759"/>
<keyword evidence="3" id="KW-1185">Reference proteome</keyword>
<sequence>MSSTSAKRKTSAVSADATLKKLRTDPAVDELEIVRIAKAADDDGVEEEDNIERASSLLDAWNNLSKWLLKMPDGDEVDLGRISTATLRAVKSRSHTFVDALHEYQSVTNRNADDLRTWLDKQLRRDDFVVSMLQAFRACQRSNPQTLAPFHDFIVLSLTQSSATSSRIQAIQYDVQALETAWRGHYQGNAHKTLLDSINADDRVNAYGCMAVLYQSSGYGKSRIVHEMSAEVVAIPLNIRAQEEENQGAFPPRDARIATVFEAIDRVPNTKQGGHNSGKLGGLFQFFHLLFDAVLDAIQPLLSNGGSGASLPERWRDYLQTAREGLYESVSKKWHEWVGSHQLNDDLKSAPLLDAAANSFHRLIKAIDPKFKERRASRDDRIKLFMYIDEAQNLVSAQGKDPLFDLTQHAIDQFTWVDPNINSHNNFATHFFTLFLSTTSHARDIAKPHKLFSSARVVENRVAWLAPHTVMPFDCHRELAQKLIPDTYALEEVAEFKFLVRMGRTLWWAYFESLPGDMHAEVKAQKVMTMVRTKLTAMSGWTEVDPGSLLDNNRPGFAVLDALLNLDYDPTRDSTVQTDLIARHLRTAYSAPNHREYFYSGYPSEPVIPLAAMQLVDGLQGRLARELKRGDSLVRLFSDLETYGAIDMGQRGENVGKMLLIRAYMDATRRNSLRYSDGCPLLDFLECLLSPRFSDTWRACRPNNIRLAPGPEGSQPQTLADAFADAWVRFFHFIRAADNSAMTTEMARIAVTRGAAVIGWRNQAQVDVVIPIVRKKSDKLSERNMSVLLVQFKLRTKAGTVNQYLIDANELGVFPTLENGRFRVSDHSPPPSSKSPKGVSNPWPYNFPLAPQLSAEEAETSLSRPYITLVMELGVRDRQSSKNRKSTPSAVPVRSTNAPAGACPSGLPVSPPSPNVFKILSPGRACPPRNATKKLIPMHQRYSLIAYGCSSVTYRCVQEEDEARLSMLLHANDLLHETPRPNLRRQIIGMKPFWGMEQGGYDWIQEPYFPSELPMLDEEEIDGVTTVEVIDDSGIEGEESDTEGDLFAR</sequence>
<feature type="region of interest" description="Disordered" evidence="1">
    <location>
        <begin position="877"/>
        <end position="907"/>
    </location>
</feature>
<organism evidence="2 3">
    <name type="scientific">Pterulicium gracile</name>
    <dbReference type="NCBI Taxonomy" id="1884261"/>
    <lineage>
        <taxon>Eukaryota</taxon>
        <taxon>Fungi</taxon>
        <taxon>Dikarya</taxon>
        <taxon>Basidiomycota</taxon>
        <taxon>Agaricomycotina</taxon>
        <taxon>Agaricomycetes</taxon>
        <taxon>Agaricomycetidae</taxon>
        <taxon>Agaricales</taxon>
        <taxon>Pleurotineae</taxon>
        <taxon>Pterulaceae</taxon>
        <taxon>Pterulicium</taxon>
    </lineage>
</organism>
<dbReference type="PANTHER" id="PTHR33266:SF1">
    <property type="entry name" value="F-BOX DOMAIN-CONTAINING PROTEIN"/>
    <property type="match status" value="1"/>
</dbReference>
<dbReference type="AlphaFoldDB" id="A0A5C3Q0Q6"/>
<feature type="region of interest" description="Disordered" evidence="1">
    <location>
        <begin position="822"/>
        <end position="841"/>
    </location>
</feature>
<gene>
    <name evidence="2" type="ORF">BDV98DRAFT_578238</name>
</gene>
<evidence type="ECO:0000313" key="3">
    <source>
        <dbReference type="Proteomes" id="UP000305067"/>
    </source>
</evidence>
<dbReference type="PANTHER" id="PTHR33266">
    <property type="entry name" value="CHROMOSOME 15, WHOLE GENOME SHOTGUN SEQUENCE"/>
    <property type="match status" value="1"/>
</dbReference>
<reference evidence="2 3" key="1">
    <citation type="journal article" date="2019" name="Nat. Ecol. Evol.">
        <title>Megaphylogeny resolves global patterns of mushroom evolution.</title>
        <authorList>
            <person name="Varga T."/>
            <person name="Krizsan K."/>
            <person name="Foldi C."/>
            <person name="Dima B."/>
            <person name="Sanchez-Garcia M."/>
            <person name="Sanchez-Ramirez S."/>
            <person name="Szollosi G.J."/>
            <person name="Szarkandi J.G."/>
            <person name="Papp V."/>
            <person name="Albert L."/>
            <person name="Andreopoulos W."/>
            <person name="Angelini C."/>
            <person name="Antonin V."/>
            <person name="Barry K.W."/>
            <person name="Bougher N.L."/>
            <person name="Buchanan P."/>
            <person name="Buyck B."/>
            <person name="Bense V."/>
            <person name="Catcheside P."/>
            <person name="Chovatia M."/>
            <person name="Cooper J."/>
            <person name="Damon W."/>
            <person name="Desjardin D."/>
            <person name="Finy P."/>
            <person name="Geml J."/>
            <person name="Haridas S."/>
            <person name="Hughes K."/>
            <person name="Justo A."/>
            <person name="Karasinski D."/>
            <person name="Kautmanova I."/>
            <person name="Kiss B."/>
            <person name="Kocsube S."/>
            <person name="Kotiranta H."/>
            <person name="LaButti K.M."/>
            <person name="Lechner B.E."/>
            <person name="Liimatainen K."/>
            <person name="Lipzen A."/>
            <person name="Lukacs Z."/>
            <person name="Mihaltcheva S."/>
            <person name="Morgado L.N."/>
            <person name="Niskanen T."/>
            <person name="Noordeloos M.E."/>
            <person name="Ohm R.A."/>
            <person name="Ortiz-Santana B."/>
            <person name="Ovrebo C."/>
            <person name="Racz N."/>
            <person name="Riley R."/>
            <person name="Savchenko A."/>
            <person name="Shiryaev A."/>
            <person name="Soop K."/>
            <person name="Spirin V."/>
            <person name="Szebenyi C."/>
            <person name="Tomsovsky M."/>
            <person name="Tulloss R.E."/>
            <person name="Uehling J."/>
            <person name="Grigoriev I.V."/>
            <person name="Vagvolgyi C."/>
            <person name="Papp T."/>
            <person name="Martin F.M."/>
            <person name="Miettinen O."/>
            <person name="Hibbett D.S."/>
            <person name="Nagy L.G."/>
        </authorList>
    </citation>
    <scope>NUCLEOTIDE SEQUENCE [LARGE SCALE GENOMIC DNA]</scope>
    <source>
        <strain evidence="2 3">CBS 309.79</strain>
    </source>
</reference>
<feature type="compositionally biased region" description="Polar residues" evidence="1">
    <location>
        <begin position="886"/>
        <end position="898"/>
    </location>
</feature>
<accession>A0A5C3Q0Q6</accession>
<dbReference type="EMBL" id="ML178922">
    <property type="protein sequence ID" value="TFK95156.1"/>
    <property type="molecule type" value="Genomic_DNA"/>
</dbReference>
<proteinExistence type="predicted"/>
<evidence type="ECO:0000256" key="1">
    <source>
        <dbReference type="SAM" id="MobiDB-lite"/>
    </source>
</evidence>
<dbReference type="Proteomes" id="UP000305067">
    <property type="component" value="Unassembled WGS sequence"/>
</dbReference>
<protein>
    <submittedName>
        <fullName evidence="2">Uncharacterized protein</fullName>
    </submittedName>
</protein>
<dbReference type="STRING" id="1884261.A0A5C3Q0Q6"/>